<accession>W4JWQ1</accession>
<dbReference type="PANTHER" id="PTHR15139">
    <property type="entry name" value="TUBULIN FOLDING COFACTOR C"/>
    <property type="match status" value="1"/>
</dbReference>
<evidence type="ECO:0000256" key="3">
    <source>
        <dbReference type="ARBA" id="ARBA00022490"/>
    </source>
</evidence>
<evidence type="ECO:0000259" key="7">
    <source>
        <dbReference type="PROSITE" id="PS51329"/>
    </source>
</evidence>
<dbReference type="GO" id="GO:0015631">
    <property type="term" value="F:tubulin binding"/>
    <property type="evidence" value="ECO:0007669"/>
    <property type="project" value="InterPro"/>
</dbReference>
<evidence type="ECO:0000256" key="6">
    <source>
        <dbReference type="SAM" id="MobiDB-lite"/>
    </source>
</evidence>
<organism evidence="8 9">
    <name type="scientific">Heterobasidion irregulare (strain TC 32-1)</name>
    <dbReference type="NCBI Taxonomy" id="747525"/>
    <lineage>
        <taxon>Eukaryota</taxon>
        <taxon>Fungi</taxon>
        <taxon>Dikarya</taxon>
        <taxon>Basidiomycota</taxon>
        <taxon>Agaricomycotina</taxon>
        <taxon>Agaricomycetes</taxon>
        <taxon>Russulales</taxon>
        <taxon>Bondarzewiaceae</taxon>
        <taxon>Heterobasidion</taxon>
        <taxon>Heterobasidion annosum species complex</taxon>
    </lineage>
</organism>
<evidence type="ECO:0000313" key="9">
    <source>
        <dbReference type="Proteomes" id="UP000030671"/>
    </source>
</evidence>
<dbReference type="GO" id="GO:0007023">
    <property type="term" value="P:post-chaperonin tubulin folding pathway"/>
    <property type="evidence" value="ECO:0007669"/>
    <property type="project" value="InterPro"/>
</dbReference>
<proteinExistence type="inferred from homology"/>
<evidence type="ECO:0000256" key="1">
    <source>
        <dbReference type="ARBA" id="ARBA00004496"/>
    </source>
</evidence>
<sequence>MTDTNRTLAQEFYSQFQATRTTLTNRLETAKSTPSSDVVQSLSQEIAQLRKGLVDNTSLLPPYDRRQCEAQMAGLEGMLDQIRTTSTSKPKFAFKRKPASKPNPPPTAGPSTSATTPSVPARPLPSTYLTLSSKSHEHLTLESLPSLVEPSNTPQSDLTIADLDHCVVDLCTPKKPVEPAALGMTFTALHIRDIRDTILLLPSIKGSVLLHNATRCIIAVGCHQFRMHTSNDVDVYLSIPSNPIIEHCARIAFASYPTHLSILTGLPSHPHAMIVKDFSHIRPTPSPNWVAMSGDRRIQDWADVISYSRTNVDLTLEKYIPKSAET</sequence>
<dbReference type="GO" id="GO:0005737">
    <property type="term" value="C:cytoplasm"/>
    <property type="evidence" value="ECO:0007669"/>
    <property type="project" value="UniProtKB-SubCell"/>
</dbReference>
<dbReference type="Gene3D" id="1.20.58.1250">
    <property type="entry name" value="Tubulin Binding Cofactor C, N-terminal domain"/>
    <property type="match status" value="1"/>
</dbReference>
<dbReference type="AlphaFoldDB" id="W4JWQ1"/>
<dbReference type="PROSITE" id="PS51329">
    <property type="entry name" value="C_CAP_COFACTOR_C"/>
    <property type="match status" value="1"/>
</dbReference>
<feature type="region of interest" description="Disordered" evidence="6">
    <location>
        <begin position="85"/>
        <end position="127"/>
    </location>
</feature>
<dbReference type="InterPro" id="IPR017901">
    <property type="entry name" value="C-CAP_CF_C-like"/>
</dbReference>
<evidence type="ECO:0000256" key="2">
    <source>
        <dbReference type="ARBA" id="ARBA00008848"/>
    </source>
</evidence>
<dbReference type="GO" id="GO:0007021">
    <property type="term" value="P:tubulin complex assembly"/>
    <property type="evidence" value="ECO:0007669"/>
    <property type="project" value="TreeGrafter"/>
</dbReference>
<dbReference type="EMBL" id="KI925463">
    <property type="protein sequence ID" value="ETW77286.1"/>
    <property type="molecule type" value="Genomic_DNA"/>
</dbReference>
<dbReference type="InterPro" id="IPR012945">
    <property type="entry name" value="Tubulin-bd_cofactor_C_dom"/>
</dbReference>
<dbReference type="InterPro" id="IPR016098">
    <property type="entry name" value="CAP/MinC_C"/>
</dbReference>
<dbReference type="InterPro" id="IPR027684">
    <property type="entry name" value="TBCC"/>
</dbReference>
<dbReference type="Pfam" id="PF07986">
    <property type="entry name" value="TBCC"/>
    <property type="match status" value="1"/>
</dbReference>
<dbReference type="KEGG" id="hir:HETIRDRAFT_65567"/>
<reference evidence="8 9" key="1">
    <citation type="journal article" date="2012" name="New Phytol.">
        <title>Insight into trade-off between wood decay and parasitism from the genome of a fungal forest pathogen.</title>
        <authorList>
            <person name="Olson A."/>
            <person name="Aerts A."/>
            <person name="Asiegbu F."/>
            <person name="Belbahri L."/>
            <person name="Bouzid O."/>
            <person name="Broberg A."/>
            <person name="Canback B."/>
            <person name="Coutinho P.M."/>
            <person name="Cullen D."/>
            <person name="Dalman K."/>
            <person name="Deflorio G."/>
            <person name="van Diepen L.T."/>
            <person name="Dunand C."/>
            <person name="Duplessis S."/>
            <person name="Durling M."/>
            <person name="Gonthier P."/>
            <person name="Grimwood J."/>
            <person name="Fossdal C.G."/>
            <person name="Hansson D."/>
            <person name="Henrissat B."/>
            <person name="Hietala A."/>
            <person name="Himmelstrand K."/>
            <person name="Hoffmeister D."/>
            <person name="Hogberg N."/>
            <person name="James T.Y."/>
            <person name="Karlsson M."/>
            <person name="Kohler A."/>
            <person name="Kues U."/>
            <person name="Lee Y.H."/>
            <person name="Lin Y.C."/>
            <person name="Lind M."/>
            <person name="Lindquist E."/>
            <person name="Lombard V."/>
            <person name="Lucas S."/>
            <person name="Lunden K."/>
            <person name="Morin E."/>
            <person name="Murat C."/>
            <person name="Park J."/>
            <person name="Raffaello T."/>
            <person name="Rouze P."/>
            <person name="Salamov A."/>
            <person name="Schmutz J."/>
            <person name="Solheim H."/>
            <person name="Stahlberg J."/>
            <person name="Velez H."/>
            <person name="de Vries R.P."/>
            <person name="Wiebenga A."/>
            <person name="Woodward S."/>
            <person name="Yakovlev I."/>
            <person name="Garbelotto M."/>
            <person name="Martin F."/>
            <person name="Grigoriev I.V."/>
            <person name="Stenlid J."/>
        </authorList>
    </citation>
    <scope>NUCLEOTIDE SEQUENCE [LARGE SCALE GENOMIC DNA]</scope>
    <source>
        <strain evidence="8 9">TC 32-1</strain>
    </source>
</reference>
<keyword evidence="3" id="KW-0963">Cytoplasm</keyword>
<protein>
    <recommendedName>
        <fullName evidence="7">C-CAP/cofactor C-like domain-containing protein</fullName>
    </recommendedName>
</protein>
<feature type="domain" description="C-CAP/cofactor C-like" evidence="7">
    <location>
        <begin position="105"/>
        <end position="280"/>
    </location>
</feature>
<dbReference type="GeneID" id="20678742"/>
<dbReference type="PANTHER" id="PTHR15139:SF0">
    <property type="entry name" value="TUBULIN-SPECIFIC CHAPERONE C"/>
    <property type="match status" value="1"/>
</dbReference>
<dbReference type="InterPro" id="IPR031925">
    <property type="entry name" value="TBCC_N"/>
</dbReference>
<keyword evidence="9" id="KW-1185">Reference proteome</keyword>
<comment type="subunit">
    <text evidence="5">Supercomplex made of cofactors A to E. Cofactors A and D function by capturing and stabilizing tubulin in a quasi-native conformation. Cofactor E binds to the cofactor D-tubulin complex; interaction with cofactor C then causes the release of tubulin polypeptides that are committed to the native state.</text>
</comment>
<comment type="similarity">
    <text evidence="2">Belongs to the TBCC family.</text>
</comment>
<evidence type="ECO:0000256" key="4">
    <source>
        <dbReference type="ARBA" id="ARBA00022990"/>
    </source>
</evidence>
<dbReference type="OrthoDB" id="194775at2759"/>
<dbReference type="InterPro" id="IPR038397">
    <property type="entry name" value="TBCC_N_sf"/>
</dbReference>
<keyword evidence="4" id="KW-0007">Acetylation</keyword>
<dbReference type="Proteomes" id="UP000030671">
    <property type="component" value="Unassembled WGS sequence"/>
</dbReference>
<dbReference type="FunCoup" id="W4JWQ1">
    <property type="interactions" value="291"/>
</dbReference>
<comment type="subcellular location">
    <subcellularLocation>
        <location evidence="1">Cytoplasm</location>
    </subcellularLocation>
</comment>
<dbReference type="STRING" id="747525.W4JWQ1"/>
<dbReference type="RefSeq" id="XP_009550525.1">
    <property type="nucleotide sequence ID" value="XM_009552230.1"/>
</dbReference>
<feature type="compositionally biased region" description="Low complexity" evidence="6">
    <location>
        <begin position="109"/>
        <end position="121"/>
    </location>
</feature>
<dbReference type="eggNOG" id="KOG2512">
    <property type="taxonomic scope" value="Eukaryota"/>
</dbReference>
<gene>
    <name evidence="8" type="ORF">HETIRDRAFT_65567</name>
</gene>
<dbReference type="InParanoid" id="W4JWQ1"/>
<dbReference type="HOGENOM" id="CLU_032612_0_0_1"/>
<evidence type="ECO:0000313" key="8">
    <source>
        <dbReference type="EMBL" id="ETW77286.1"/>
    </source>
</evidence>
<evidence type="ECO:0000256" key="5">
    <source>
        <dbReference type="ARBA" id="ARBA00026055"/>
    </source>
</evidence>
<name>W4JWQ1_HETIT</name>
<dbReference type="Gene3D" id="2.160.20.70">
    <property type="match status" value="1"/>
</dbReference>
<dbReference type="Pfam" id="PF16752">
    <property type="entry name" value="TBCC_N"/>
    <property type="match status" value="1"/>
</dbReference>